<keyword evidence="1" id="KW-0472">Membrane</keyword>
<feature type="transmembrane region" description="Helical" evidence="1">
    <location>
        <begin position="69"/>
        <end position="88"/>
    </location>
</feature>
<feature type="transmembrane region" description="Helical" evidence="1">
    <location>
        <begin position="187"/>
        <end position="208"/>
    </location>
</feature>
<sequence length="390" mass="40715">MAGITVDAGGIHIVNAMDEAEWFVPASWFVQVMPLFFIVGGFAGITQWRRMRDQGRSAFEFVRGRLERLARPALLAFAVVGAGLAVAGLAGAPADLLAQVGYRMGQPMWFLGVYLGVSALVPVLVRAHENAPLRTLGGLLALVLAVDVLASAAPAAGFANLAFVWLTVQQIGFCYADGWFRDRAWSAGGAAGALALLLVITAGGLYSANMYTNLNPPTVCLVLLGVAQICLVALAAPRLRRWLERPRPRECADAMGRCSLTVYLWHMPALVLLAAVLLVARAPWPEVFSAGWWLTRLPWIAGIALIVRAVAAVVGGVERRAAGAGAPSAGAAALGVLTAITGVVVVLVAGFTAVSAAVGAALLAASLGLVRPRPDALPARRSFALATRSA</sequence>
<accession>A4FAF0</accession>
<feature type="transmembrane region" description="Helical" evidence="1">
    <location>
        <begin position="28"/>
        <end position="48"/>
    </location>
</feature>
<feature type="transmembrane region" description="Helical" evidence="1">
    <location>
        <begin position="162"/>
        <end position="180"/>
    </location>
</feature>
<dbReference type="AlphaFoldDB" id="A4FAF0"/>
<feature type="transmembrane region" description="Helical" evidence="1">
    <location>
        <begin position="137"/>
        <end position="156"/>
    </location>
</feature>
<evidence type="ECO:0000259" key="2">
    <source>
        <dbReference type="Pfam" id="PF01757"/>
    </source>
</evidence>
<organism evidence="3 4">
    <name type="scientific">Saccharopolyspora erythraea (strain ATCC 11635 / DSM 40517 / JCM 4748 / NBRC 13426 / NCIMB 8594 / NRRL 2338)</name>
    <dbReference type="NCBI Taxonomy" id="405948"/>
    <lineage>
        <taxon>Bacteria</taxon>
        <taxon>Bacillati</taxon>
        <taxon>Actinomycetota</taxon>
        <taxon>Actinomycetes</taxon>
        <taxon>Pseudonocardiales</taxon>
        <taxon>Pseudonocardiaceae</taxon>
        <taxon>Saccharopolyspora</taxon>
    </lineage>
</organism>
<evidence type="ECO:0000313" key="4">
    <source>
        <dbReference type="Proteomes" id="UP000006728"/>
    </source>
</evidence>
<dbReference type="KEGG" id="sen:SACE_1707"/>
<protein>
    <submittedName>
        <fullName evidence="3">Integral membrane protein</fullName>
    </submittedName>
</protein>
<feature type="domain" description="Acyltransferase 3" evidence="2">
    <location>
        <begin position="20"/>
        <end position="304"/>
    </location>
</feature>
<dbReference type="EMBL" id="AM420293">
    <property type="protein sequence ID" value="CAM01025.1"/>
    <property type="molecule type" value="Genomic_DNA"/>
</dbReference>
<keyword evidence="4" id="KW-1185">Reference proteome</keyword>
<proteinExistence type="predicted"/>
<feature type="transmembrane region" description="Helical" evidence="1">
    <location>
        <begin position="108"/>
        <end position="125"/>
    </location>
</feature>
<reference evidence="3 4" key="1">
    <citation type="journal article" date="2007" name="Nat. Biotechnol.">
        <title>Complete genome sequence of the erythromycin-producing bacterium Saccharopolyspora erythraea NRRL23338.</title>
        <authorList>
            <person name="Oliynyk M."/>
            <person name="Samborskyy M."/>
            <person name="Lester J.B."/>
            <person name="Mironenko T."/>
            <person name="Scott N."/>
            <person name="Dickens S."/>
            <person name="Haydock S.F."/>
            <person name="Leadlay P.F."/>
        </authorList>
    </citation>
    <scope>NUCLEOTIDE SEQUENCE [LARGE SCALE GENOMIC DNA]</scope>
    <source>
        <strain evidence="4">ATCC 11635 / DSM 40517 / JCM 4748 / NBRC 13426 / NCIMB 8594 / NRRL 2338</strain>
    </source>
</reference>
<evidence type="ECO:0000256" key="1">
    <source>
        <dbReference type="SAM" id="Phobius"/>
    </source>
</evidence>
<dbReference type="eggNOG" id="COG1835">
    <property type="taxonomic scope" value="Bacteria"/>
</dbReference>
<feature type="transmembrane region" description="Helical" evidence="1">
    <location>
        <begin position="329"/>
        <end position="347"/>
    </location>
</feature>
<dbReference type="Proteomes" id="UP000006728">
    <property type="component" value="Chromosome"/>
</dbReference>
<feature type="transmembrane region" description="Helical" evidence="1">
    <location>
        <begin position="214"/>
        <end position="239"/>
    </location>
</feature>
<keyword evidence="1" id="KW-0812">Transmembrane</keyword>
<dbReference type="Pfam" id="PF01757">
    <property type="entry name" value="Acyl_transf_3"/>
    <property type="match status" value="1"/>
</dbReference>
<name>A4FAF0_SACEN</name>
<feature type="transmembrane region" description="Helical" evidence="1">
    <location>
        <begin position="260"/>
        <end position="279"/>
    </location>
</feature>
<gene>
    <name evidence="3" type="ordered locus">SACE_1707</name>
</gene>
<feature type="transmembrane region" description="Helical" evidence="1">
    <location>
        <begin position="353"/>
        <end position="370"/>
    </location>
</feature>
<evidence type="ECO:0000313" key="3">
    <source>
        <dbReference type="EMBL" id="CAM01025.1"/>
    </source>
</evidence>
<dbReference type="InterPro" id="IPR002656">
    <property type="entry name" value="Acyl_transf_3_dom"/>
</dbReference>
<feature type="transmembrane region" description="Helical" evidence="1">
    <location>
        <begin position="299"/>
        <end position="317"/>
    </location>
</feature>
<dbReference type="GO" id="GO:0016747">
    <property type="term" value="F:acyltransferase activity, transferring groups other than amino-acyl groups"/>
    <property type="evidence" value="ECO:0007669"/>
    <property type="project" value="InterPro"/>
</dbReference>
<dbReference type="HOGENOM" id="CLU_039835_2_0_11"/>
<dbReference type="STRING" id="405948.SACE_1707"/>
<keyword evidence="1" id="KW-1133">Transmembrane helix</keyword>